<accession>F5YJM5</accession>
<dbReference type="Proteomes" id="UP000009223">
    <property type="component" value="Chromosome"/>
</dbReference>
<dbReference type="RefSeq" id="WP_015706893.1">
    <property type="nucleotide sequence ID" value="NC_015578.1"/>
</dbReference>
<evidence type="ECO:0000313" key="3">
    <source>
        <dbReference type="Proteomes" id="UP000009223"/>
    </source>
</evidence>
<sequence>MVKKAGFSFLFVLMVFPGLCLYPQAAELSPDAAAEAGDVRPLVPRIITAVSITGLKRTKLYVAEYPLKKYIGYDAATLDINQVTATIMNTGILEPVSIAINEAPDSSGMILVVEVREKWAFFPIPVFFLDSDGGIRGGAALMDANAFGLNDKFIVAGLYGNSGWFATVIYQYTPEREHFPGWSIMGMYGRQNQRDTDQKKRDLRRYDQESIMGSVGVQYPLKEPFTLSASTALIRRNILKTENPLRVPDEGAFGIRVNPSLSASASHWDGFLLSEQSASLEYTLTTLFDSDPLHSALVRGNYEFPIIPGFQAGLRGGLYYTPKAPPLFESSSNAVGINILPATFSARNYAGAAVEFEKYLFKFSQGTLAAQVSYQVIYSYGPILGHQFDHGVSGAISFYLSRIAIPALGIGVSYNVAAEEFQGTFSMGMSF</sequence>
<reference evidence="3" key="1">
    <citation type="submission" date="2009-12" db="EMBL/GenBank/DDBJ databases">
        <title>Complete sequence of Treponema primitia strain ZAS-2.</title>
        <authorList>
            <person name="Tetu S.G."/>
            <person name="Matson E."/>
            <person name="Ren Q."/>
            <person name="Seshadri R."/>
            <person name="Elbourne L."/>
            <person name="Hassan K.A."/>
            <person name="Durkin A."/>
            <person name="Radune D."/>
            <person name="Mohamoud Y."/>
            <person name="Shay R."/>
            <person name="Jin S."/>
            <person name="Zhang X."/>
            <person name="Lucey K."/>
            <person name="Ballor N.R."/>
            <person name="Ottesen E."/>
            <person name="Rosenthal R."/>
            <person name="Allen A."/>
            <person name="Leadbetter J.R."/>
            <person name="Paulsen I.T."/>
        </authorList>
    </citation>
    <scope>NUCLEOTIDE SEQUENCE [LARGE SCALE GENOMIC DNA]</scope>
    <source>
        <strain evidence="3">ATCC BAA-887 / DSM 12427 / ZAS-2</strain>
    </source>
</reference>
<keyword evidence="3" id="KW-1185">Reference proteome</keyword>
<dbReference type="STRING" id="545694.TREPR_3388"/>
<feature type="signal peptide" evidence="1">
    <location>
        <begin position="1"/>
        <end position="25"/>
    </location>
</feature>
<dbReference type="HOGENOM" id="CLU_637662_0_0_12"/>
<dbReference type="AlphaFoldDB" id="F5YJM5"/>
<dbReference type="OrthoDB" id="358170at2"/>
<dbReference type="eggNOG" id="COG4775">
    <property type="taxonomic scope" value="Bacteria"/>
</dbReference>
<dbReference type="KEGG" id="tpi:TREPR_3388"/>
<protein>
    <recommendedName>
        <fullName evidence="4">Bacterial surface antigen (D15) domain-containing protein</fullName>
    </recommendedName>
</protein>
<gene>
    <name evidence="2" type="ordered locus">TREPR_3388</name>
</gene>
<name>F5YJM5_TREPZ</name>
<feature type="chain" id="PRO_5003331941" description="Bacterial surface antigen (D15) domain-containing protein" evidence="1">
    <location>
        <begin position="26"/>
        <end position="431"/>
    </location>
</feature>
<evidence type="ECO:0000313" key="2">
    <source>
        <dbReference type="EMBL" id="AEF85091.1"/>
    </source>
</evidence>
<organism evidence="2 3">
    <name type="scientific">Treponema primitia (strain ATCC BAA-887 / DSM 12427 / ZAS-2)</name>
    <dbReference type="NCBI Taxonomy" id="545694"/>
    <lineage>
        <taxon>Bacteria</taxon>
        <taxon>Pseudomonadati</taxon>
        <taxon>Spirochaetota</taxon>
        <taxon>Spirochaetia</taxon>
        <taxon>Spirochaetales</taxon>
        <taxon>Treponemataceae</taxon>
        <taxon>Treponema</taxon>
    </lineage>
</organism>
<evidence type="ECO:0008006" key="4">
    <source>
        <dbReference type="Google" id="ProtNLM"/>
    </source>
</evidence>
<evidence type="ECO:0000256" key="1">
    <source>
        <dbReference type="SAM" id="SignalP"/>
    </source>
</evidence>
<keyword evidence="1" id="KW-0732">Signal</keyword>
<reference evidence="2 3" key="2">
    <citation type="journal article" date="2011" name="ISME J.">
        <title>RNA-seq reveals cooperative metabolic interactions between two termite-gut spirochete species in co-culture.</title>
        <authorList>
            <person name="Rosenthal A.Z."/>
            <person name="Matson E.G."/>
            <person name="Eldar A."/>
            <person name="Leadbetter J.R."/>
        </authorList>
    </citation>
    <scope>NUCLEOTIDE SEQUENCE [LARGE SCALE GENOMIC DNA]</scope>
    <source>
        <strain evidence="3">ATCC BAA-887 / DSM 12427 / ZAS-2</strain>
    </source>
</reference>
<proteinExistence type="predicted"/>
<dbReference type="EMBL" id="CP001843">
    <property type="protein sequence ID" value="AEF85091.1"/>
    <property type="molecule type" value="Genomic_DNA"/>
</dbReference>
<dbReference type="Gene3D" id="2.40.160.50">
    <property type="entry name" value="membrane protein fhac: a member of the omp85/tpsb transporter family"/>
    <property type="match status" value="1"/>
</dbReference>